<evidence type="ECO:0000256" key="1">
    <source>
        <dbReference type="SAM" id="MobiDB-lite"/>
    </source>
</evidence>
<dbReference type="EMBL" id="KZ678137">
    <property type="protein sequence ID" value="PSN64954.1"/>
    <property type="molecule type" value="Genomic_DNA"/>
</dbReference>
<feature type="region of interest" description="Disordered" evidence="1">
    <location>
        <begin position="64"/>
        <end position="129"/>
    </location>
</feature>
<evidence type="ECO:0000313" key="2">
    <source>
        <dbReference type="EMBL" id="PSN64954.1"/>
    </source>
</evidence>
<reference evidence="2 3" key="1">
    <citation type="journal article" date="2018" name="Front. Microbiol.">
        <title>Genome-Wide Analysis of Corynespora cassiicola Leaf Fall Disease Putative Effectors.</title>
        <authorList>
            <person name="Lopez D."/>
            <person name="Ribeiro S."/>
            <person name="Label P."/>
            <person name="Fumanal B."/>
            <person name="Venisse J.S."/>
            <person name="Kohler A."/>
            <person name="de Oliveira R.R."/>
            <person name="Labutti K."/>
            <person name="Lipzen A."/>
            <person name="Lail K."/>
            <person name="Bauer D."/>
            <person name="Ohm R.A."/>
            <person name="Barry K.W."/>
            <person name="Spatafora J."/>
            <person name="Grigoriev I.V."/>
            <person name="Martin F.M."/>
            <person name="Pujade-Renaud V."/>
        </authorList>
    </citation>
    <scope>NUCLEOTIDE SEQUENCE [LARGE SCALE GENOMIC DNA]</scope>
    <source>
        <strain evidence="2 3">Philippines</strain>
    </source>
</reference>
<accession>A0A2T2NHP3</accession>
<keyword evidence="3" id="KW-1185">Reference proteome</keyword>
<dbReference type="AlphaFoldDB" id="A0A2T2NHP3"/>
<name>A0A2T2NHP3_CORCC</name>
<protein>
    <submittedName>
        <fullName evidence="2">Uncharacterized protein</fullName>
    </submittedName>
</protein>
<evidence type="ECO:0000313" key="3">
    <source>
        <dbReference type="Proteomes" id="UP000240883"/>
    </source>
</evidence>
<feature type="compositionally biased region" description="Pro residues" evidence="1">
    <location>
        <begin position="91"/>
        <end position="100"/>
    </location>
</feature>
<dbReference type="Proteomes" id="UP000240883">
    <property type="component" value="Unassembled WGS sequence"/>
</dbReference>
<feature type="region of interest" description="Disordered" evidence="1">
    <location>
        <begin position="1"/>
        <end position="31"/>
    </location>
</feature>
<sequence length="209" mass="22604">MHHRLLPLSLQTESASRPAGSTSARKTLAHTPPSLSISFQVHRINNSITEKHFHLDPPLHHCPTLRPSSLNPTPLSRPQNPTHHAHYSPNHPGPTSPPSNPQRRTGKRTPAALATASRHARRAALQRDAGSAECVIVAERLAGGPSTQPRTGLCASILLIRHLHPGKAPRREPRGNVTAEGRGHRGACPWPWNKIGEGGEGAVWRRGGL</sequence>
<feature type="compositionally biased region" description="Polar residues" evidence="1">
    <location>
        <begin position="66"/>
        <end position="82"/>
    </location>
</feature>
<proteinExistence type="predicted"/>
<feature type="compositionally biased region" description="Polar residues" evidence="1">
    <location>
        <begin position="9"/>
        <end position="25"/>
    </location>
</feature>
<gene>
    <name evidence="2" type="ORF">BS50DRAFT_48034</name>
</gene>
<organism evidence="2 3">
    <name type="scientific">Corynespora cassiicola Philippines</name>
    <dbReference type="NCBI Taxonomy" id="1448308"/>
    <lineage>
        <taxon>Eukaryota</taxon>
        <taxon>Fungi</taxon>
        <taxon>Dikarya</taxon>
        <taxon>Ascomycota</taxon>
        <taxon>Pezizomycotina</taxon>
        <taxon>Dothideomycetes</taxon>
        <taxon>Pleosporomycetidae</taxon>
        <taxon>Pleosporales</taxon>
        <taxon>Corynesporascaceae</taxon>
        <taxon>Corynespora</taxon>
    </lineage>
</organism>